<dbReference type="InterPro" id="IPR027417">
    <property type="entry name" value="P-loop_NTPase"/>
</dbReference>
<dbReference type="EMBL" id="JACQWF010000207">
    <property type="protein sequence ID" value="MBI4595632.1"/>
    <property type="molecule type" value="Genomic_DNA"/>
</dbReference>
<protein>
    <submittedName>
        <fullName evidence="7">Methylmalonyl Co-A mutase-associated GTPase MeaB</fullName>
    </submittedName>
</protein>
<dbReference type="Pfam" id="PF03308">
    <property type="entry name" value="MeaB"/>
    <property type="match status" value="1"/>
</dbReference>
<dbReference type="SUPFAM" id="SSF52540">
    <property type="entry name" value="P-loop containing nucleoside triphosphate hydrolases"/>
    <property type="match status" value="1"/>
</dbReference>
<evidence type="ECO:0000256" key="2">
    <source>
        <dbReference type="ARBA" id="ARBA00022741"/>
    </source>
</evidence>
<comment type="caution">
    <text evidence="7">The sequence shown here is derived from an EMBL/GenBank/DDBJ whole genome shotgun (WGS) entry which is preliminary data.</text>
</comment>
<dbReference type="PANTHER" id="PTHR43087:SF1">
    <property type="entry name" value="LAO_AO TRANSPORT SYSTEM ATPASE"/>
    <property type="match status" value="1"/>
</dbReference>
<dbReference type="NCBIfam" id="TIGR00750">
    <property type="entry name" value="lao"/>
    <property type="match status" value="1"/>
</dbReference>
<reference evidence="7" key="1">
    <citation type="submission" date="2020-07" db="EMBL/GenBank/DDBJ databases">
        <title>Huge and variable diversity of episymbiotic CPR bacteria and DPANN archaea in groundwater ecosystems.</title>
        <authorList>
            <person name="He C.Y."/>
            <person name="Keren R."/>
            <person name="Whittaker M."/>
            <person name="Farag I.F."/>
            <person name="Doudna J."/>
            <person name="Cate J.H.D."/>
            <person name="Banfield J.F."/>
        </authorList>
    </citation>
    <scope>NUCLEOTIDE SEQUENCE</scope>
    <source>
        <strain evidence="7">NC_groundwater_1482_Ag_S-0.65um_47_24</strain>
    </source>
</reference>
<dbReference type="InterPro" id="IPR052040">
    <property type="entry name" value="GTPase/Isobutyryl-CoA_mutase"/>
</dbReference>
<dbReference type="SMART" id="SM00382">
    <property type="entry name" value="AAA"/>
    <property type="match status" value="1"/>
</dbReference>
<proteinExistence type="inferred from homology"/>
<gene>
    <name evidence="7" type="primary">meaB</name>
    <name evidence="7" type="ORF">HY730_04545</name>
</gene>
<sequence length="314" mass="34126">MSLAERILKGEIRAMARLISLVENNAHEAIDEMKTLYPKTGRAYIIGITGAPGAGKSTLVDKLTSHIRARGLTVGIIAVDPTSPFSGGAILGDRIRMQQHSTDEGVFIRSMATRGALGGLSMATSDSISVMDSFGKDVVLVETVGVGQDEVDIVKTAHTTVIISVPGLGDEIQAIKAGILEIGDIFVVNKADREGAEETARELEVMLNMRTKDVAWQPTIFKTVAYKDEGIAELVDGIFKHKEYLVSSNTLDTQKRIQSEAHLIDVLKERVTRKIIDKIGGKQAFDHYIHRVATRETDPYSAVEEMIQKAGVLA</sequence>
<comment type="similarity">
    <text evidence="1">Belongs to the SIMIBI class G3E GTPase family. ArgK/MeaB subfamily.</text>
</comment>
<evidence type="ECO:0000313" key="7">
    <source>
        <dbReference type="EMBL" id="MBI4595632.1"/>
    </source>
</evidence>
<evidence type="ECO:0000256" key="3">
    <source>
        <dbReference type="ARBA" id="ARBA00022801"/>
    </source>
</evidence>
<evidence type="ECO:0000256" key="5">
    <source>
        <dbReference type="ARBA" id="ARBA00023186"/>
    </source>
</evidence>
<keyword evidence="4" id="KW-0342">GTP-binding</keyword>
<dbReference type="AlphaFoldDB" id="A0A933GL74"/>
<evidence type="ECO:0000259" key="6">
    <source>
        <dbReference type="SMART" id="SM00382"/>
    </source>
</evidence>
<keyword evidence="5" id="KW-0143">Chaperone</keyword>
<evidence type="ECO:0000313" key="8">
    <source>
        <dbReference type="Proteomes" id="UP000772181"/>
    </source>
</evidence>
<keyword evidence="3" id="KW-0378">Hydrolase</keyword>
<dbReference type="GO" id="GO:0005525">
    <property type="term" value="F:GTP binding"/>
    <property type="evidence" value="ECO:0007669"/>
    <property type="project" value="UniProtKB-KW"/>
</dbReference>
<keyword evidence="2" id="KW-0547">Nucleotide-binding</keyword>
<dbReference type="InterPro" id="IPR005129">
    <property type="entry name" value="GTPase_ArgK"/>
</dbReference>
<feature type="domain" description="AAA+ ATPase" evidence="6">
    <location>
        <begin position="42"/>
        <end position="186"/>
    </location>
</feature>
<dbReference type="PANTHER" id="PTHR43087">
    <property type="entry name" value="LYSINE/ARGININE/ORNITHINE TRANSPORT SYSTEM KINASE"/>
    <property type="match status" value="1"/>
</dbReference>
<dbReference type="Gene3D" id="3.40.50.300">
    <property type="entry name" value="P-loop containing nucleotide triphosphate hydrolases"/>
    <property type="match status" value="1"/>
</dbReference>
<dbReference type="Proteomes" id="UP000772181">
    <property type="component" value="Unassembled WGS sequence"/>
</dbReference>
<dbReference type="InterPro" id="IPR003593">
    <property type="entry name" value="AAA+_ATPase"/>
</dbReference>
<name>A0A933GL74_UNCTE</name>
<dbReference type="CDD" id="cd03114">
    <property type="entry name" value="MMAA-like"/>
    <property type="match status" value="1"/>
</dbReference>
<evidence type="ECO:0000256" key="1">
    <source>
        <dbReference type="ARBA" id="ARBA00009625"/>
    </source>
</evidence>
<dbReference type="GO" id="GO:0003924">
    <property type="term" value="F:GTPase activity"/>
    <property type="evidence" value="ECO:0007669"/>
    <property type="project" value="InterPro"/>
</dbReference>
<accession>A0A933GL74</accession>
<evidence type="ECO:0000256" key="4">
    <source>
        <dbReference type="ARBA" id="ARBA00023134"/>
    </source>
</evidence>
<organism evidence="7 8">
    <name type="scientific">Tectimicrobiota bacterium</name>
    <dbReference type="NCBI Taxonomy" id="2528274"/>
    <lineage>
        <taxon>Bacteria</taxon>
        <taxon>Pseudomonadati</taxon>
        <taxon>Nitrospinota/Tectimicrobiota group</taxon>
        <taxon>Candidatus Tectimicrobiota</taxon>
    </lineage>
</organism>